<organism evidence="3 4">
    <name type="scientific">Salinicoccus halitifaciens</name>
    <dbReference type="NCBI Taxonomy" id="1073415"/>
    <lineage>
        <taxon>Bacteria</taxon>
        <taxon>Bacillati</taxon>
        <taxon>Bacillota</taxon>
        <taxon>Bacilli</taxon>
        <taxon>Bacillales</taxon>
        <taxon>Staphylococcaceae</taxon>
        <taxon>Salinicoccus</taxon>
    </lineage>
</organism>
<dbReference type="SMART" id="SM00530">
    <property type="entry name" value="HTH_XRE"/>
    <property type="match status" value="1"/>
</dbReference>
<dbReference type="CDD" id="cd00093">
    <property type="entry name" value="HTH_XRE"/>
    <property type="match status" value="1"/>
</dbReference>
<keyword evidence="1" id="KW-0238">DNA-binding</keyword>
<keyword evidence="4" id="KW-1185">Reference proteome</keyword>
<evidence type="ECO:0000256" key="1">
    <source>
        <dbReference type="ARBA" id="ARBA00023125"/>
    </source>
</evidence>
<evidence type="ECO:0000259" key="2">
    <source>
        <dbReference type="PROSITE" id="PS50943"/>
    </source>
</evidence>
<evidence type="ECO:0000313" key="4">
    <source>
        <dbReference type="Proteomes" id="UP001549019"/>
    </source>
</evidence>
<dbReference type="Gene3D" id="1.10.260.40">
    <property type="entry name" value="lambda repressor-like DNA-binding domains"/>
    <property type="match status" value="1"/>
</dbReference>
<sequence length="367" mass="42217">MSEMNISQNILSHRKRIGFTQNELAEFLNISKAAVSKWEKGHSIPDIGYLGELSVLFDISLDELVGFSPDLNKSQIRQIYNEFAEAFSSEDFEAVLGRVRSYSKRYYNCYPFLSAMIKLLINHVNFTEDKDPVLELAETYIGRVLEFSESLHLKEEMVFYKAVILIMKEQPGEASELLKDFNLPKLPVSSVLAQSYLLMNEPEKAKSTLQIQIYEGVIYMMNDLTMLLHSGLYDDLDGVIERGSGLDRTFNMKSLHPNSILNFYLAAAMKYVHDKEQCLFYLREFQECVKNLFKEYYIHGDEFFSEVDQWIADIDTGRDAPVKIGLAKEQLIDVVENSAVFSAYKDDISFKNIVHNLKKYIGGEKNE</sequence>
<feature type="domain" description="HTH cro/C1-type" evidence="2">
    <location>
        <begin position="10"/>
        <end position="64"/>
    </location>
</feature>
<protein>
    <submittedName>
        <fullName evidence="3">Transcriptional regulator with XRE-family HTH domain</fullName>
    </submittedName>
</protein>
<accession>A0ABV2E8I4</accession>
<dbReference type="SUPFAM" id="SSF47413">
    <property type="entry name" value="lambda repressor-like DNA-binding domains"/>
    <property type="match status" value="1"/>
</dbReference>
<comment type="caution">
    <text evidence="3">The sequence shown here is derived from an EMBL/GenBank/DDBJ whole genome shotgun (WGS) entry which is preliminary data.</text>
</comment>
<dbReference type="InterPro" id="IPR001387">
    <property type="entry name" value="Cro/C1-type_HTH"/>
</dbReference>
<proteinExistence type="predicted"/>
<dbReference type="PANTHER" id="PTHR46558:SF11">
    <property type="entry name" value="HTH-TYPE TRANSCRIPTIONAL REGULATOR XRE"/>
    <property type="match status" value="1"/>
</dbReference>
<dbReference type="EMBL" id="JBDZDV010000002">
    <property type="protein sequence ID" value="MET3110626.1"/>
    <property type="molecule type" value="Genomic_DNA"/>
</dbReference>
<dbReference type="InterPro" id="IPR010982">
    <property type="entry name" value="Lambda_DNA-bd_dom_sf"/>
</dbReference>
<dbReference type="RefSeq" id="WP_230821513.1">
    <property type="nucleotide sequence ID" value="NZ_JAJNCU010000003.1"/>
</dbReference>
<dbReference type="Pfam" id="PF01381">
    <property type="entry name" value="HTH_3"/>
    <property type="match status" value="1"/>
</dbReference>
<gene>
    <name evidence="3" type="ORF">ABHD89_001028</name>
</gene>
<dbReference type="PROSITE" id="PS50943">
    <property type="entry name" value="HTH_CROC1"/>
    <property type="match status" value="1"/>
</dbReference>
<name>A0ABV2E8I4_9STAP</name>
<dbReference type="Proteomes" id="UP001549019">
    <property type="component" value="Unassembled WGS sequence"/>
</dbReference>
<reference evidence="3 4" key="1">
    <citation type="submission" date="2024-05" db="EMBL/GenBank/DDBJ databases">
        <title>Genomic Encyclopedia of Type Strains, Phase IV (KMG-IV): sequencing the most valuable type-strain genomes for metagenomic binning, comparative biology and taxonomic classification.</title>
        <authorList>
            <person name="Goeker M."/>
        </authorList>
    </citation>
    <scope>NUCLEOTIDE SEQUENCE [LARGE SCALE GENOMIC DNA]</scope>
    <source>
        <strain evidence="3 4">DSM 25286</strain>
    </source>
</reference>
<evidence type="ECO:0000313" key="3">
    <source>
        <dbReference type="EMBL" id="MET3110626.1"/>
    </source>
</evidence>
<dbReference type="PANTHER" id="PTHR46558">
    <property type="entry name" value="TRACRIPTIONAL REGULATORY PROTEIN-RELATED-RELATED"/>
    <property type="match status" value="1"/>
</dbReference>